<dbReference type="InterPro" id="IPR013761">
    <property type="entry name" value="SAM/pointed_sf"/>
</dbReference>
<dbReference type="InterPro" id="IPR001660">
    <property type="entry name" value="SAM"/>
</dbReference>
<feature type="domain" description="SAM" evidence="5">
    <location>
        <begin position="270"/>
        <end position="333"/>
    </location>
</feature>
<keyword evidence="4" id="KW-0694">RNA-binding</keyword>
<name>A0A653CUG7_CALMS</name>
<proteinExistence type="inferred from homology"/>
<dbReference type="GO" id="GO:0003729">
    <property type="term" value="F:mRNA binding"/>
    <property type="evidence" value="ECO:0007669"/>
    <property type="project" value="TreeGrafter"/>
</dbReference>
<dbReference type="Pfam" id="PF26034">
    <property type="entry name" value="PHAT_SMAUG"/>
    <property type="match status" value="1"/>
</dbReference>
<keyword evidence="7" id="KW-1185">Reference proteome</keyword>
<reference evidence="6 7" key="1">
    <citation type="submission" date="2019-01" db="EMBL/GenBank/DDBJ databases">
        <authorList>
            <person name="Sayadi A."/>
        </authorList>
    </citation>
    <scope>NUCLEOTIDE SEQUENCE [LARGE SCALE GENOMIC DNA]</scope>
</reference>
<protein>
    <recommendedName>
        <fullName evidence="5">SAM domain-containing protein</fullName>
    </recommendedName>
</protein>
<evidence type="ECO:0000256" key="1">
    <source>
        <dbReference type="ARBA" id="ARBA00004496"/>
    </source>
</evidence>
<comment type="similarity">
    <text evidence="2">Belongs to the SMAUG family.</text>
</comment>
<dbReference type="GO" id="GO:0000932">
    <property type="term" value="C:P-body"/>
    <property type="evidence" value="ECO:0007669"/>
    <property type="project" value="TreeGrafter"/>
</dbReference>
<dbReference type="OrthoDB" id="2155283at2759"/>
<dbReference type="EMBL" id="CAACVG010008940">
    <property type="protein sequence ID" value="VEN51560.1"/>
    <property type="molecule type" value="Genomic_DNA"/>
</dbReference>
<dbReference type="InterPro" id="IPR050897">
    <property type="entry name" value="SMAUG/VTS1_RNA-bind"/>
</dbReference>
<evidence type="ECO:0000256" key="3">
    <source>
        <dbReference type="ARBA" id="ARBA00022490"/>
    </source>
</evidence>
<dbReference type="Gene3D" id="1.10.150.50">
    <property type="entry name" value="Transcription Factor, Ets-1"/>
    <property type="match status" value="1"/>
</dbReference>
<dbReference type="SUPFAM" id="SSF47769">
    <property type="entry name" value="SAM/Pointed domain"/>
    <property type="match status" value="1"/>
</dbReference>
<dbReference type="InterPro" id="IPR058599">
    <property type="entry name" value="PHAT_Smg/ZCCHC2-like"/>
</dbReference>
<dbReference type="InterPro" id="IPR037093">
    <property type="entry name" value="PHAT_dom_sf"/>
</dbReference>
<dbReference type="Gene3D" id="1.25.40.170">
    <property type="entry name" value="Smaug, PHAT domain"/>
    <property type="match status" value="1"/>
</dbReference>
<evidence type="ECO:0000313" key="6">
    <source>
        <dbReference type="EMBL" id="VEN51560.1"/>
    </source>
</evidence>
<evidence type="ECO:0000256" key="2">
    <source>
        <dbReference type="ARBA" id="ARBA00008232"/>
    </source>
</evidence>
<sequence>MENVGIRNFTEFCDELNDIRLKFHKWDSCEKTVGIYYLLSGLPFANARFIQNALEQYINTMRCHEFQVLEANANDTNFLSNCFSKSPQLALSLVITHLPLLKPGNSAAAEWYLKIITHLMTESLSSVHNEFIEMFSYLYIHPAFTDENKKSFKNMLKQMLHKVHPPPQKFDSCPDSSDEISSQYFDIVDDPMRLPPIRTDQQRSHSLTPYTQDILLDRDRWISLGNMEGNELSTPKPRSYSLCTEVPLLHVPSKMVTYSETRLSDLVLMNNLPAMKSIVSWLKSLRLHKYSWLFHNLTYSQVINLKEEDLSAIGITKGARHKLLLSISKLNERATVLNELEVEVINGCDLSAVLKKLKSILQSPLQLTTGEDLVTQFIKVTGKVCTQLLMSRHKPEDLVTQFTSLCEDAQLMDDFSQDQKRRLTMWKNQLLTADSHAHCSHRGFDTNTFKRNKYSNRCYTSKSYASNSSYAKKCSSYPNMKNKTAAHRHSVGCETLQSQLFGIQQQDLPNTHRPDYFTDEWGTDTNMAVKECPSNSCIDIETNLESLCIQMMEHALGP</sequence>
<gene>
    <name evidence="6" type="ORF">CALMAC_LOCUS11975</name>
</gene>
<dbReference type="SMART" id="SM00454">
    <property type="entry name" value="SAM"/>
    <property type="match status" value="1"/>
</dbReference>
<dbReference type="Pfam" id="PF00536">
    <property type="entry name" value="SAM_1"/>
    <property type="match status" value="1"/>
</dbReference>
<evidence type="ECO:0000256" key="4">
    <source>
        <dbReference type="ARBA" id="ARBA00022884"/>
    </source>
</evidence>
<accession>A0A653CUG7</accession>
<dbReference type="AlphaFoldDB" id="A0A653CUG7"/>
<organism evidence="6 7">
    <name type="scientific">Callosobruchus maculatus</name>
    <name type="common">Southern cowpea weevil</name>
    <name type="synonym">Pulse bruchid</name>
    <dbReference type="NCBI Taxonomy" id="64391"/>
    <lineage>
        <taxon>Eukaryota</taxon>
        <taxon>Metazoa</taxon>
        <taxon>Ecdysozoa</taxon>
        <taxon>Arthropoda</taxon>
        <taxon>Hexapoda</taxon>
        <taxon>Insecta</taxon>
        <taxon>Pterygota</taxon>
        <taxon>Neoptera</taxon>
        <taxon>Endopterygota</taxon>
        <taxon>Coleoptera</taxon>
        <taxon>Polyphaga</taxon>
        <taxon>Cucujiformia</taxon>
        <taxon>Chrysomeloidea</taxon>
        <taxon>Chrysomelidae</taxon>
        <taxon>Bruchinae</taxon>
        <taxon>Bruchini</taxon>
        <taxon>Callosobruchus</taxon>
    </lineage>
</organism>
<dbReference type="GO" id="GO:0030371">
    <property type="term" value="F:translation repressor activity"/>
    <property type="evidence" value="ECO:0007669"/>
    <property type="project" value="InterPro"/>
</dbReference>
<dbReference type="GO" id="GO:0000289">
    <property type="term" value="P:nuclear-transcribed mRNA poly(A) tail shortening"/>
    <property type="evidence" value="ECO:0007669"/>
    <property type="project" value="TreeGrafter"/>
</dbReference>
<dbReference type="PANTHER" id="PTHR12515:SF5">
    <property type="entry name" value="PROTEIN SMAUG"/>
    <property type="match status" value="1"/>
</dbReference>
<dbReference type="PANTHER" id="PTHR12515">
    <property type="entry name" value="STERILE ALPHA MOTIF DOMAIN CONTAINING PROTEIN 4-RELATED"/>
    <property type="match status" value="1"/>
</dbReference>
<comment type="subcellular location">
    <subcellularLocation>
        <location evidence="1">Cytoplasm</location>
    </subcellularLocation>
</comment>
<dbReference type="Proteomes" id="UP000410492">
    <property type="component" value="Unassembled WGS sequence"/>
</dbReference>
<evidence type="ECO:0000259" key="5">
    <source>
        <dbReference type="SMART" id="SM00454"/>
    </source>
</evidence>
<keyword evidence="3" id="KW-0963">Cytoplasm</keyword>
<evidence type="ECO:0000313" key="7">
    <source>
        <dbReference type="Proteomes" id="UP000410492"/>
    </source>
</evidence>